<name>A0A9P6ELM4_9AGAR</name>
<feature type="transmembrane region" description="Helical" evidence="1">
    <location>
        <begin position="117"/>
        <end position="138"/>
    </location>
</feature>
<dbReference type="OrthoDB" id="3197626at2759"/>
<feature type="transmembrane region" description="Helical" evidence="1">
    <location>
        <begin position="239"/>
        <end position="259"/>
    </location>
</feature>
<feature type="transmembrane region" description="Helical" evidence="1">
    <location>
        <begin position="84"/>
        <end position="105"/>
    </location>
</feature>
<keyword evidence="1" id="KW-0812">Transmembrane</keyword>
<sequence length="296" mass="33745">MTDWNSIQELTKDVNAIYKMAYVLLGLYTWEWWTSLELELDLLAGRKNFKWPMLFYFPCRYLPFLYLGSFLSQAEGTRHPVQCGAIYGITLFSGIGSAAFASFNLSLRTLALWQNNGYMKILVFAVFLGRWSLVGVLAPYSFNATWTKGVGCIQGKPNLRGNIILHIYTFVFDLLFFGLAVYKIIGDGTTKISFPPRRQEQTGRVAYVLFNQGISYFTITSILNLISVVFYIINLNMAMAVVVAFPTNFIIPLLACRMVRGLAFFNREKEDIGFSSPNRRWPRQHAQLSSIRFGTS</sequence>
<reference evidence="2" key="1">
    <citation type="submission" date="2020-11" db="EMBL/GenBank/DDBJ databases">
        <authorList>
            <consortium name="DOE Joint Genome Institute"/>
            <person name="Ahrendt S."/>
            <person name="Riley R."/>
            <person name="Andreopoulos W."/>
            <person name="Labutti K."/>
            <person name="Pangilinan J."/>
            <person name="Ruiz-Duenas F.J."/>
            <person name="Barrasa J.M."/>
            <person name="Sanchez-Garcia M."/>
            <person name="Camarero S."/>
            <person name="Miyauchi S."/>
            <person name="Serrano A."/>
            <person name="Linde D."/>
            <person name="Babiker R."/>
            <person name="Drula E."/>
            <person name="Ayuso-Fernandez I."/>
            <person name="Pacheco R."/>
            <person name="Padilla G."/>
            <person name="Ferreira P."/>
            <person name="Barriuso J."/>
            <person name="Kellner H."/>
            <person name="Castanera R."/>
            <person name="Alfaro M."/>
            <person name="Ramirez L."/>
            <person name="Pisabarro A.G."/>
            <person name="Kuo A."/>
            <person name="Tritt A."/>
            <person name="Lipzen A."/>
            <person name="He G."/>
            <person name="Yan M."/>
            <person name="Ng V."/>
            <person name="Cullen D."/>
            <person name="Martin F."/>
            <person name="Rosso M.-N."/>
            <person name="Henrissat B."/>
            <person name="Hibbett D."/>
            <person name="Martinez A.T."/>
            <person name="Grigoriev I.V."/>
        </authorList>
    </citation>
    <scope>NUCLEOTIDE SEQUENCE</scope>
    <source>
        <strain evidence="2">CBS 506.95</strain>
    </source>
</reference>
<feature type="transmembrane region" description="Helical" evidence="1">
    <location>
        <begin position="54"/>
        <end position="72"/>
    </location>
</feature>
<gene>
    <name evidence="2" type="ORF">CPB83DRAFT_786620</name>
</gene>
<evidence type="ECO:0000313" key="2">
    <source>
        <dbReference type="EMBL" id="KAF9531322.1"/>
    </source>
</evidence>
<keyword evidence="3" id="KW-1185">Reference proteome</keyword>
<dbReference type="AlphaFoldDB" id="A0A9P6ELM4"/>
<protein>
    <submittedName>
        <fullName evidence="2">Uncharacterized protein</fullName>
    </submittedName>
</protein>
<evidence type="ECO:0000313" key="3">
    <source>
        <dbReference type="Proteomes" id="UP000807306"/>
    </source>
</evidence>
<proteinExistence type="predicted"/>
<comment type="caution">
    <text evidence="2">The sequence shown here is derived from an EMBL/GenBank/DDBJ whole genome shotgun (WGS) entry which is preliminary data.</text>
</comment>
<dbReference type="Proteomes" id="UP000807306">
    <property type="component" value="Unassembled WGS sequence"/>
</dbReference>
<evidence type="ECO:0000256" key="1">
    <source>
        <dbReference type="SAM" id="Phobius"/>
    </source>
</evidence>
<keyword evidence="1" id="KW-1133">Transmembrane helix</keyword>
<accession>A0A9P6ELM4</accession>
<keyword evidence="1" id="KW-0472">Membrane</keyword>
<feature type="transmembrane region" description="Helical" evidence="1">
    <location>
        <begin position="163"/>
        <end position="185"/>
    </location>
</feature>
<organism evidence="2 3">
    <name type="scientific">Crepidotus variabilis</name>
    <dbReference type="NCBI Taxonomy" id="179855"/>
    <lineage>
        <taxon>Eukaryota</taxon>
        <taxon>Fungi</taxon>
        <taxon>Dikarya</taxon>
        <taxon>Basidiomycota</taxon>
        <taxon>Agaricomycotina</taxon>
        <taxon>Agaricomycetes</taxon>
        <taxon>Agaricomycetidae</taxon>
        <taxon>Agaricales</taxon>
        <taxon>Agaricineae</taxon>
        <taxon>Crepidotaceae</taxon>
        <taxon>Crepidotus</taxon>
    </lineage>
</organism>
<feature type="transmembrane region" description="Helical" evidence="1">
    <location>
        <begin position="206"/>
        <end position="233"/>
    </location>
</feature>
<dbReference type="EMBL" id="MU157835">
    <property type="protein sequence ID" value="KAF9531322.1"/>
    <property type="molecule type" value="Genomic_DNA"/>
</dbReference>